<name>A0AAV7HYI6_COTGL</name>
<evidence type="ECO:0000256" key="2">
    <source>
        <dbReference type="SAM" id="MobiDB-lite"/>
    </source>
</evidence>
<comment type="caution">
    <text evidence="3">The sequence shown here is derived from an EMBL/GenBank/DDBJ whole genome shotgun (WGS) entry which is preliminary data.</text>
</comment>
<keyword evidence="1" id="KW-0175">Coiled coil</keyword>
<organism evidence="3 4">
    <name type="scientific">Cotesia glomerata</name>
    <name type="common">Lepidopteran parasitic wasp</name>
    <name type="synonym">Apanteles glomeratus</name>
    <dbReference type="NCBI Taxonomy" id="32391"/>
    <lineage>
        <taxon>Eukaryota</taxon>
        <taxon>Metazoa</taxon>
        <taxon>Ecdysozoa</taxon>
        <taxon>Arthropoda</taxon>
        <taxon>Hexapoda</taxon>
        <taxon>Insecta</taxon>
        <taxon>Pterygota</taxon>
        <taxon>Neoptera</taxon>
        <taxon>Endopterygota</taxon>
        <taxon>Hymenoptera</taxon>
        <taxon>Apocrita</taxon>
        <taxon>Ichneumonoidea</taxon>
        <taxon>Braconidae</taxon>
        <taxon>Microgastrinae</taxon>
        <taxon>Cotesia</taxon>
    </lineage>
</organism>
<gene>
    <name evidence="3" type="ORF">KQX54_010705</name>
</gene>
<evidence type="ECO:0000256" key="1">
    <source>
        <dbReference type="SAM" id="Coils"/>
    </source>
</evidence>
<feature type="region of interest" description="Disordered" evidence="2">
    <location>
        <begin position="297"/>
        <end position="317"/>
    </location>
</feature>
<feature type="compositionally biased region" description="Basic and acidic residues" evidence="2">
    <location>
        <begin position="308"/>
        <end position="317"/>
    </location>
</feature>
<dbReference type="InterPro" id="IPR016024">
    <property type="entry name" value="ARM-type_fold"/>
</dbReference>
<dbReference type="EMBL" id="JAHXZJ010002609">
    <property type="protein sequence ID" value="KAH0539982.1"/>
    <property type="molecule type" value="Genomic_DNA"/>
</dbReference>
<protein>
    <submittedName>
        <fullName evidence="3">Uncharacterized protein</fullName>
    </submittedName>
</protein>
<dbReference type="AlphaFoldDB" id="A0AAV7HYI6"/>
<evidence type="ECO:0000313" key="4">
    <source>
        <dbReference type="Proteomes" id="UP000826195"/>
    </source>
</evidence>
<proteinExistence type="predicted"/>
<sequence length="884" mass="102075">MEIIRGFKYLEDKLCKRVARCSSRKLGCKATLHFIQEISDIEDFENVKEGTDFSILKEHTDFEDTHGNVWARMKEVMKKKAVETNEKLIRKSLNPKMEQIYTIHFKKDNTNIIKKWQKLKLKTPDYFLSMMMNVPFLPPELFPDAKKILKNEMDKLKNKDKNIIIYFDYFVDTWLSNPDQVSVFNALTDTNDGPESFHRHCNSVIVERHPIIWSLIDGIEKILKNEELNYERLLEQLKTKRHTPRGTIIRKNYVKNLQNELLNQKITVEEFLKSIPRCFNELLQTVKIIISHDEASSDTESEECDPSQFDKEERKNNTENKKKYLEEIKTSVKAVEELLLPKSCNPMLQLRVKNKEKTTNNNVPKKLNETKFQKPVKNKLVECSKITSNKQLTVFNASSASSSSEHNTPKTSTLQNVSSETISININESILDSEYRSFRVKMICNYDTTSSLNKTQITFRADLIKQCREAANNITEQWLEDSVHSLELQRKCHGFLGFIAELVNKINSDVVEVFGKLLFEFILNILEYPAPNTLTFIYISLQSVSQKLNIKDADNQRIINQIIEDLIQSSQNDDLHEDIVTGIINFKDWLCKYWRITPSVLENEVIEEEITQRLESKVESLLEVTAKTPERFTTINESVLGNEVIKEEITQPLEGKVESLLEVKTKTPERFTTINDSALENEVTKEEITLPIEDKVESLLEVTAKTPERFTTINEASKATSISEKTTTIKESAPTELPTPTTITPTTTTITYKTSTLKRKRELIKVNNDINFDLQTKKNKLQNVQEETQKYVILKKKDSDEPPFLVPINSLAIETQYFLLESIKNNIPITTKTTLQLSESSSQLNQKTISVTDTRKKLANIATIQDFVNTYNNSLFSFFGSFLL</sequence>
<dbReference type="SUPFAM" id="SSF48371">
    <property type="entry name" value="ARM repeat"/>
    <property type="match status" value="1"/>
</dbReference>
<feature type="coiled-coil region" evidence="1">
    <location>
        <begin position="216"/>
        <end position="274"/>
    </location>
</feature>
<dbReference type="Proteomes" id="UP000826195">
    <property type="component" value="Unassembled WGS sequence"/>
</dbReference>
<evidence type="ECO:0000313" key="3">
    <source>
        <dbReference type="EMBL" id="KAH0539982.1"/>
    </source>
</evidence>
<reference evidence="3 4" key="1">
    <citation type="journal article" date="2021" name="J. Hered.">
        <title>A chromosome-level genome assembly of the parasitoid wasp, Cotesia glomerata (Hymenoptera: Braconidae).</title>
        <authorList>
            <person name="Pinto B.J."/>
            <person name="Weis J.J."/>
            <person name="Gamble T."/>
            <person name="Ode P.J."/>
            <person name="Paul R."/>
            <person name="Zaspel J.M."/>
        </authorList>
    </citation>
    <scope>NUCLEOTIDE SEQUENCE [LARGE SCALE GENOMIC DNA]</scope>
    <source>
        <strain evidence="3">CgM1</strain>
    </source>
</reference>
<keyword evidence="4" id="KW-1185">Reference proteome</keyword>
<accession>A0AAV7HYI6</accession>